<evidence type="ECO:0000256" key="1">
    <source>
        <dbReference type="SAM" id="Coils"/>
    </source>
</evidence>
<protein>
    <submittedName>
        <fullName evidence="2">Gp423</fullName>
    </submittedName>
</protein>
<keyword evidence="1" id="KW-0175">Coiled coil</keyword>
<dbReference type="GeneID" id="18563637"/>
<dbReference type="Proteomes" id="UP000009273">
    <property type="component" value="Segment"/>
</dbReference>
<evidence type="ECO:0000313" key="3">
    <source>
        <dbReference type="Proteomes" id="UP000009273"/>
    </source>
</evidence>
<keyword evidence="3" id="KW-1185">Reference proteome</keyword>
<proteinExistence type="predicted"/>
<reference evidence="2 3" key="1">
    <citation type="submission" date="2011-09" db="EMBL/GenBank/DDBJ databases">
        <authorList>
            <person name="Pope W.H."/>
            <person name="Pedulla M.L."/>
            <person name="Ford M.E."/>
            <person name="Peebles C.L."/>
            <person name="Hatfull G.H."/>
            <person name="Hendrix R.W."/>
        </authorList>
    </citation>
    <scope>NUCLEOTIDE SEQUENCE [LARGE SCALE GENOMIC DNA]</scope>
    <source>
        <strain evidence="2">G</strain>
    </source>
</reference>
<sequence>MTASFNRNNKGALHEDSNILSIFYGKDAYLLEDELNEAQWNVIEAQAENIRVQYTSGILSEFDVVQVDNSNAYIDSINGKPLTLLVDGYIVKVGGNKYDNELSSDSRVLFNPKPTSSGNQNHLHYLEFWFEAVSYASTLRKFGGEDTKEITNKMWDDRVKVETSRRIQMKWKVSYAQDLTSKGFENVGDNLWKKVGEPTYNTTTGALVKPGISYAIIFANGTNSVSGNPVVYEHSKAVMKDNNIKKDLESKLASSSVIDKIKQDLADLENNLTVELNKLRDDFETNKLLVANQLDELRQDSIQTKELLDQIKADVQKNKDAIIAMDKAITKIQVQLELDGRVPGNGGTFADTFDGTGSRMTLDKTKTDIINAINAGTTILPVASTEGFVVGTQITIFDDIANEEAIIVAIGDGTITIAATTNAYKKGAKVVRSNVIIDTDKAEMGTGYWQTYNVEVIEVL</sequence>
<dbReference type="RefSeq" id="YP_009015726.1">
    <property type="nucleotide sequence ID" value="NC_023719.1"/>
</dbReference>
<accession>G3MAG4</accession>
<name>G3MAG4_9CAUD</name>
<organism evidence="2 3">
    <name type="scientific">Bacillus phage G</name>
    <dbReference type="NCBI Taxonomy" id="2884420"/>
    <lineage>
        <taxon>Viruses</taxon>
        <taxon>Duplodnaviria</taxon>
        <taxon>Heunggongvirae</taxon>
        <taxon>Uroviricota</taxon>
        <taxon>Caudoviricetes</taxon>
        <taxon>Donellivirus</taxon>
        <taxon>Donellivirus gee</taxon>
    </lineage>
</organism>
<dbReference type="KEGG" id="vg:18563637"/>
<gene>
    <name evidence="2" type="primary">423</name>
    <name evidence="2" type="ORF">G_423</name>
</gene>
<evidence type="ECO:0000313" key="2">
    <source>
        <dbReference type="EMBL" id="AEO93681.1"/>
    </source>
</evidence>
<feature type="coiled-coil region" evidence="1">
    <location>
        <begin position="258"/>
        <end position="314"/>
    </location>
</feature>
<dbReference type="EMBL" id="JN638751">
    <property type="protein sequence ID" value="AEO93681.1"/>
    <property type="molecule type" value="Genomic_DNA"/>
</dbReference>